<keyword evidence="1" id="KW-0472">Membrane</keyword>
<feature type="transmembrane region" description="Helical" evidence="1">
    <location>
        <begin position="526"/>
        <end position="544"/>
    </location>
</feature>
<keyword evidence="1" id="KW-1133">Transmembrane helix</keyword>
<proteinExistence type="predicted"/>
<reference evidence="3 4" key="1">
    <citation type="journal article" date="2012" name="Genome Biol.">
        <title>The genome of the polar eukaryotic microalga coccomyxa subellipsoidea reveals traits of cold adaptation.</title>
        <authorList>
            <person name="Blanc G."/>
            <person name="Agarkova I."/>
            <person name="Grimwood J."/>
            <person name="Kuo A."/>
            <person name="Brueggeman A."/>
            <person name="Dunigan D."/>
            <person name="Gurnon J."/>
            <person name="Ladunga I."/>
            <person name="Lindquist E."/>
            <person name="Lucas S."/>
            <person name="Pangilinan J."/>
            <person name="Proschold T."/>
            <person name="Salamov A."/>
            <person name="Schmutz J."/>
            <person name="Weeks D."/>
            <person name="Yamada T."/>
            <person name="Claverie J.M."/>
            <person name="Grigoriev I."/>
            <person name="Van Etten J."/>
            <person name="Lomsadze A."/>
            <person name="Borodovsky M."/>
        </authorList>
    </citation>
    <scope>NUCLEOTIDE SEQUENCE [LARGE SCALE GENOMIC DNA]</scope>
    <source>
        <strain evidence="3 4">C-169</strain>
    </source>
</reference>
<dbReference type="GeneID" id="17044359"/>
<feature type="transmembrane region" description="Helical" evidence="1">
    <location>
        <begin position="181"/>
        <end position="205"/>
    </location>
</feature>
<dbReference type="PANTHER" id="PTHR11161:SF0">
    <property type="entry name" value="O-ACYLTRANSFERASE LIKE PROTEIN"/>
    <property type="match status" value="1"/>
</dbReference>
<organism evidence="3 4">
    <name type="scientific">Coccomyxa subellipsoidea (strain C-169)</name>
    <name type="common">Green microalga</name>
    <dbReference type="NCBI Taxonomy" id="574566"/>
    <lineage>
        <taxon>Eukaryota</taxon>
        <taxon>Viridiplantae</taxon>
        <taxon>Chlorophyta</taxon>
        <taxon>core chlorophytes</taxon>
        <taxon>Trebouxiophyceae</taxon>
        <taxon>Trebouxiophyceae incertae sedis</taxon>
        <taxon>Coccomyxaceae</taxon>
        <taxon>Coccomyxa</taxon>
        <taxon>Coccomyxa subellipsoidea</taxon>
    </lineage>
</organism>
<dbReference type="Pfam" id="PF01757">
    <property type="entry name" value="Acyl_transf_3"/>
    <property type="match status" value="2"/>
</dbReference>
<dbReference type="AlphaFoldDB" id="I0Z6T0"/>
<feature type="transmembrane region" description="Helical" evidence="1">
    <location>
        <begin position="302"/>
        <end position="327"/>
    </location>
</feature>
<keyword evidence="1" id="KW-0812">Transmembrane</keyword>
<evidence type="ECO:0000256" key="1">
    <source>
        <dbReference type="SAM" id="Phobius"/>
    </source>
</evidence>
<dbReference type="PANTHER" id="PTHR11161">
    <property type="entry name" value="O-ACYLTRANSFERASE"/>
    <property type="match status" value="1"/>
</dbReference>
<feature type="transmembrane region" description="Helical" evidence="1">
    <location>
        <begin position="264"/>
        <end position="282"/>
    </location>
</feature>
<feature type="transmembrane region" description="Helical" evidence="1">
    <location>
        <begin position="582"/>
        <end position="602"/>
    </location>
</feature>
<dbReference type="InterPro" id="IPR052728">
    <property type="entry name" value="O2_lipid_transport_reg"/>
</dbReference>
<feature type="transmembrane region" description="Helical" evidence="1">
    <location>
        <begin position="696"/>
        <end position="722"/>
    </location>
</feature>
<feature type="transmembrane region" description="Helical" evidence="1">
    <location>
        <begin position="652"/>
        <end position="676"/>
    </location>
</feature>
<evidence type="ECO:0000313" key="3">
    <source>
        <dbReference type="EMBL" id="EIE26349.1"/>
    </source>
</evidence>
<dbReference type="InterPro" id="IPR002656">
    <property type="entry name" value="Acyl_transf_3_dom"/>
</dbReference>
<dbReference type="RefSeq" id="XP_005650893.1">
    <property type="nucleotide sequence ID" value="XM_005650836.1"/>
</dbReference>
<dbReference type="GO" id="GO:0016747">
    <property type="term" value="F:acyltransferase activity, transferring groups other than amino-acyl groups"/>
    <property type="evidence" value="ECO:0007669"/>
    <property type="project" value="InterPro"/>
</dbReference>
<comment type="caution">
    <text evidence="3">The sequence shown here is derived from an EMBL/GenBank/DDBJ whole genome shotgun (WGS) entry which is preliminary data.</text>
</comment>
<name>I0Z6T0_COCSC</name>
<protein>
    <recommendedName>
        <fullName evidence="2">Acyltransferase 3 domain-containing protein</fullName>
    </recommendedName>
</protein>
<feature type="transmembrane region" description="Helical" evidence="1">
    <location>
        <begin position="734"/>
        <end position="754"/>
    </location>
</feature>
<dbReference type="Proteomes" id="UP000007264">
    <property type="component" value="Unassembled WGS sequence"/>
</dbReference>
<feature type="transmembrane region" description="Helical" evidence="1">
    <location>
        <begin position="78"/>
        <end position="97"/>
    </location>
</feature>
<evidence type="ECO:0000313" key="4">
    <source>
        <dbReference type="Proteomes" id="UP000007264"/>
    </source>
</evidence>
<accession>I0Z6T0</accession>
<sequence>MRRFKKNTRNTADSLDVDVVRSVGILFDRLSQFCLAFEDKAALYKGYAAHTWMNFILHNAEPSMDAFLVLTGYYKKRLLRILPTYYGVLVILHAYVLPQSSISTLPDETRRAFFDRKQPFDAAVCQKLGWTNFVFANNRLANGGCMNTTWSLAVQIQFYAVLPLALLILRPRAAGFRDRIWRAAAAIIGMVLVYRGVILFIGRLWQHMPLPFFGPFGPGNEPTFDFVGLYLYLSFFARLGPLCLGVLAALAVTDAGTRSFVARHHGKLLAGLAAIFLSTAFGSAQPKVGIAPDPAHPLADPVLLGVGLVFQVGLVLPLVTALALVLTTTGQSGLPKRLADALSSQPLIQLADISYDIYLLHPLVIYGVWSVLPPSIWFSFSNPASFALVAFLVFALSAAAAWVQNKAWNAVIDSIGQKWAVSLEAVNKPALHTAYASQTWMGLVLQPELPAYTFFVLTGRAFFDAGATFDADVCTSRKALANFVFQNNQLASGGCYNISWTLAVQMQFYLLFPLCLLLLQSRKRGFRKGVAVASATVVACVMLYRRTLLTSAPLWRYMPLPFFRPYDMVSARMTHFLAHKSFLSLGASLSPLCLGVLAALAVMSDACRRLIIKYRVWLSIAWALLACGVLLACRLDRIGPEQDRNHPLADPVIFFAAFTLGQGFLLPLLPALTLLLTTTQLPGPPALLAKLLSHWLFARLAEITYEMYLLHPLVICETFHWFPPSTWFKADNPVPFLLIACHVITITAAAAWLLRRATMYLVAKIARE</sequence>
<dbReference type="EMBL" id="AGSI01000002">
    <property type="protein sequence ID" value="EIE26349.1"/>
    <property type="molecule type" value="Genomic_DNA"/>
</dbReference>
<feature type="transmembrane region" description="Helical" evidence="1">
    <location>
        <begin position="614"/>
        <end position="632"/>
    </location>
</feature>
<feature type="domain" description="Acyltransferase 3" evidence="2">
    <location>
        <begin position="478"/>
        <end position="750"/>
    </location>
</feature>
<feature type="transmembrane region" description="Helical" evidence="1">
    <location>
        <begin position="384"/>
        <end position="403"/>
    </location>
</feature>
<feature type="transmembrane region" description="Helical" evidence="1">
    <location>
        <begin position="150"/>
        <end position="169"/>
    </location>
</feature>
<feature type="domain" description="Acyltransferase 3" evidence="2">
    <location>
        <begin position="69"/>
        <end position="402"/>
    </location>
</feature>
<evidence type="ECO:0000259" key="2">
    <source>
        <dbReference type="Pfam" id="PF01757"/>
    </source>
</evidence>
<feature type="transmembrane region" description="Helical" evidence="1">
    <location>
        <begin position="229"/>
        <end position="252"/>
    </location>
</feature>
<dbReference type="OrthoDB" id="207378at2759"/>
<keyword evidence="4" id="KW-1185">Reference proteome</keyword>
<dbReference type="KEGG" id="csl:COCSUDRAFT_58886"/>
<gene>
    <name evidence="3" type="ORF">COCSUDRAFT_58886</name>
</gene>